<reference evidence="1" key="1">
    <citation type="submission" date="2018-02" db="EMBL/GenBank/DDBJ databases">
        <title>Rhizophora mucronata_Transcriptome.</title>
        <authorList>
            <person name="Meera S.P."/>
            <person name="Sreeshan A."/>
            <person name="Augustine A."/>
        </authorList>
    </citation>
    <scope>NUCLEOTIDE SEQUENCE</scope>
    <source>
        <tissue evidence="1">Leaf</tissue>
    </source>
</reference>
<dbReference type="EMBL" id="GGEC01013699">
    <property type="protein sequence ID" value="MBW94182.1"/>
    <property type="molecule type" value="Transcribed_RNA"/>
</dbReference>
<accession>A0A2P2JL54</accession>
<proteinExistence type="predicted"/>
<organism evidence="1">
    <name type="scientific">Rhizophora mucronata</name>
    <name type="common">Asiatic mangrove</name>
    <dbReference type="NCBI Taxonomy" id="61149"/>
    <lineage>
        <taxon>Eukaryota</taxon>
        <taxon>Viridiplantae</taxon>
        <taxon>Streptophyta</taxon>
        <taxon>Embryophyta</taxon>
        <taxon>Tracheophyta</taxon>
        <taxon>Spermatophyta</taxon>
        <taxon>Magnoliopsida</taxon>
        <taxon>eudicotyledons</taxon>
        <taxon>Gunneridae</taxon>
        <taxon>Pentapetalae</taxon>
        <taxon>rosids</taxon>
        <taxon>fabids</taxon>
        <taxon>Malpighiales</taxon>
        <taxon>Rhizophoraceae</taxon>
        <taxon>Rhizophora</taxon>
    </lineage>
</organism>
<name>A0A2P2JL54_RHIMU</name>
<dbReference type="AlphaFoldDB" id="A0A2P2JL54"/>
<evidence type="ECO:0000313" key="1">
    <source>
        <dbReference type="EMBL" id="MBW94182.1"/>
    </source>
</evidence>
<sequence>MFVFTAYLCVCMCARARACLCMFCVNMLWLQFIKIGLLISPCS</sequence>
<protein>
    <submittedName>
        <fullName evidence="1">Uncharacterized protein</fullName>
    </submittedName>
</protein>